<dbReference type="SUPFAM" id="SSF56281">
    <property type="entry name" value="Metallo-hydrolase/oxidoreductase"/>
    <property type="match status" value="1"/>
</dbReference>
<keyword evidence="1" id="KW-0732">Signal</keyword>
<dbReference type="OrthoDB" id="9805728at2"/>
<accession>A0A368XHM6</accession>
<protein>
    <submittedName>
        <fullName evidence="3">L-ascorbate metabolism protein UlaG (Beta-lactamase superfamily)</fullName>
    </submittedName>
</protein>
<dbReference type="InterPro" id="IPR036866">
    <property type="entry name" value="RibonucZ/Hydroxyglut_hydro"/>
</dbReference>
<dbReference type="GO" id="GO:0005737">
    <property type="term" value="C:cytoplasm"/>
    <property type="evidence" value="ECO:0007669"/>
    <property type="project" value="TreeGrafter"/>
</dbReference>
<proteinExistence type="predicted"/>
<comment type="caution">
    <text evidence="3">The sequence shown here is derived from an EMBL/GenBank/DDBJ whole genome shotgun (WGS) entry which is preliminary data.</text>
</comment>
<dbReference type="EMBL" id="QPJK01000009">
    <property type="protein sequence ID" value="RCW67500.1"/>
    <property type="molecule type" value="Genomic_DNA"/>
</dbReference>
<keyword evidence="4" id="KW-1185">Reference proteome</keyword>
<sequence length="368" mass="40997">MPAFAFDRRFLARTVGLLALLVLGGCASTQACETGLAASPQYEADGCRFRNPANPDAKPSQEGWRIWSRFFFGKKEGTVPVDAIPVRPLTQDRLAALPADANHIVRLGHSSHLLKLQGRYWLIDPVFGERVSPFSFMGPKRFHAPPLALTELPPIEGLILSHDHYDHLDVPTIEYLKDRVQRYFVPLGVGRRLVEMGVAPERITEFDWWQAATHAGVQLTATPSQHFSGRGLWDRDATLWSSWVLEVGGQRIYYSGDSGYFGGFAQIGARFGGFDIALMENGAYDAWWPSVHMTPEETVRAFGDLRGKTLYSVHNSTFDLAFHRWQAPLAELAALAQAKGIDLATPEIGEVLTVGAPRANRLWWEGLR</sequence>
<evidence type="ECO:0000259" key="2">
    <source>
        <dbReference type="Pfam" id="PF12706"/>
    </source>
</evidence>
<dbReference type="InterPro" id="IPR001279">
    <property type="entry name" value="Metallo-B-lactamas"/>
</dbReference>
<feature type="domain" description="Metallo-beta-lactamase" evidence="2">
    <location>
        <begin position="121"/>
        <end position="314"/>
    </location>
</feature>
<dbReference type="Proteomes" id="UP000252884">
    <property type="component" value="Unassembled WGS sequence"/>
</dbReference>
<feature type="chain" id="PRO_5016994052" evidence="1">
    <location>
        <begin position="32"/>
        <end position="368"/>
    </location>
</feature>
<evidence type="ECO:0000256" key="1">
    <source>
        <dbReference type="SAM" id="SignalP"/>
    </source>
</evidence>
<feature type="signal peptide" evidence="1">
    <location>
        <begin position="1"/>
        <end position="31"/>
    </location>
</feature>
<dbReference type="Gene3D" id="3.60.15.10">
    <property type="entry name" value="Ribonuclease Z/Hydroxyacylglutathione hydrolase-like"/>
    <property type="match status" value="1"/>
</dbReference>
<evidence type="ECO:0000313" key="4">
    <source>
        <dbReference type="Proteomes" id="UP000252884"/>
    </source>
</evidence>
<dbReference type="RefSeq" id="WP_114471000.1">
    <property type="nucleotide sequence ID" value="NZ_QPJK01000009.1"/>
</dbReference>
<gene>
    <name evidence="3" type="ORF">DES41_109223</name>
</gene>
<name>A0A368XHM6_9BURK</name>
<reference evidence="3 4" key="1">
    <citation type="submission" date="2018-07" db="EMBL/GenBank/DDBJ databases">
        <title>Genomic Encyclopedia of Type Strains, Phase IV (KMG-IV): sequencing the most valuable type-strain genomes for metagenomic binning, comparative biology and taxonomic classification.</title>
        <authorList>
            <person name="Goeker M."/>
        </authorList>
    </citation>
    <scope>NUCLEOTIDE SEQUENCE [LARGE SCALE GENOMIC DNA]</scope>
    <source>
        <strain evidence="3 4">DSM 21634</strain>
    </source>
</reference>
<dbReference type="Pfam" id="PF12706">
    <property type="entry name" value="Lactamase_B_2"/>
    <property type="match status" value="1"/>
</dbReference>
<organism evidence="3 4">
    <name type="scientific">Pseudorhodoferax soli</name>
    <dbReference type="NCBI Taxonomy" id="545864"/>
    <lineage>
        <taxon>Bacteria</taxon>
        <taxon>Pseudomonadati</taxon>
        <taxon>Pseudomonadota</taxon>
        <taxon>Betaproteobacteria</taxon>
        <taxon>Burkholderiales</taxon>
        <taxon>Comamonadaceae</taxon>
    </lineage>
</organism>
<dbReference type="PANTHER" id="PTHR15032">
    <property type="entry name" value="N-ACYL-PHOSPHATIDYLETHANOLAMINE-HYDROLYZING PHOSPHOLIPASE D"/>
    <property type="match status" value="1"/>
</dbReference>
<dbReference type="PANTHER" id="PTHR15032:SF4">
    <property type="entry name" value="N-ACYL-PHOSPHATIDYLETHANOLAMINE-HYDROLYZING PHOSPHOLIPASE D"/>
    <property type="match status" value="1"/>
</dbReference>
<dbReference type="AlphaFoldDB" id="A0A368XHM6"/>
<evidence type="ECO:0000313" key="3">
    <source>
        <dbReference type="EMBL" id="RCW67500.1"/>
    </source>
</evidence>